<dbReference type="InterPro" id="IPR003265">
    <property type="entry name" value="HhH-GPD_domain"/>
</dbReference>
<proteinExistence type="inferred from homology"/>
<dbReference type="InterPro" id="IPR012904">
    <property type="entry name" value="OGG_N"/>
</dbReference>
<evidence type="ECO:0000256" key="10">
    <source>
        <dbReference type="ARBA" id="ARBA00023295"/>
    </source>
</evidence>
<evidence type="ECO:0000256" key="1">
    <source>
        <dbReference type="ARBA" id="ARBA00004123"/>
    </source>
</evidence>
<comment type="catalytic activity">
    <reaction evidence="11">
        <text>2'-deoxyribonucleotide-(2'-deoxyribose 5'-phosphate)-2'-deoxyribonucleotide-DNA = a 3'-end 2'-deoxyribonucleotide-(2,3-dehydro-2,3-deoxyribose 5'-phosphate)-DNA + a 5'-end 5'-phospho-2'-deoxyribonucleoside-DNA + H(+)</text>
        <dbReference type="Rhea" id="RHEA:66592"/>
        <dbReference type="Rhea" id="RHEA-COMP:13180"/>
        <dbReference type="Rhea" id="RHEA-COMP:16897"/>
        <dbReference type="Rhea" id="RHEA-COMP:17067"/>
        <dbReference type="ChEBI" id="CHEBI:15378"/>
        <dbReference type="ChEBI" id="CHEBI:136412"/>
        <dbReference type="ChEBI" id="CHEBI:157695"/>
        <dbReference type="ChEBI" id="CHEBI:167181"/>
        <dbReference type="EC" id="4.2.99.18"/>
    </reaction>
</comment>
<keyword evidence="5" id="KW-0378">Hydrolase</keyword>
<reference evidence="13" key="1">
    <citation type="submission" date="2021-12" db="EMBL/GenBank/DDBJ databases">
        <title>Black yeast isolated from Biological Soil Crust.</title>
        <authorList>
            <person name="Kurbessoian T."/>
        </authorList>
    </citation>
    <scope>NUCLEOTIDE SEQUENCE</scope>
    <source>
        <strain evidence="13">CCFEE 5208</strain>
    </source>
</reference>
<comment type="similarity">
    <text evidence="2">Belongs to the type-1 OGG1 family.</text>
</comment>
<dbReference type="Gene3D" id="1.10.1670.10">
    <property type="entry name" value="Helix-hairpin-Helix base-excision DNA repair enzymes (C-terminal)"/>
    <property type="match status" value="1"/>
</dbReference>
<evidence type="ECO:0000256" key="3">
    <source>
        <dbReference type="ARBA" id="ARBA00012720"/>
    </source>
</evidence>
<dbReference type="EMBL" id="JASUXU010000020">
    <property type="protein sequence ID" value="KAK0321403.1"/>
    <property type="molecule type" value="Genomic_DNA"/>
</dbReference>
<dbReference type="Pfam" id="PF07934">
    <property type="entry name" value="OGG_N"/>
    <property type="match status" value="1"/>
</dbReference>
<name>A0AAN6FQE7_9PEZI</name>
<evidence type="ECO:0000256" key="2">
    <source>
        <dbReference type="ARBA" id="ARBA00010679"/>
    </source>
</evidence>
<keyword evidence="4" id="KW-0227">DNA damage</keyword>
<evidence type="ECO:0000256" key="6">
    <source>
        <dbReference type="ARBA" id="ARBA00023204"/>
    </source>
</evidence>
<dbReference type="Gene3D" id="1.10.340.30">
    <property type="entry name" value="Hypothetical protein, domain 2"/>
    <property type="match status" value="1"/>
</dbReference>
<dbReference type="Pfam" id="PF00730">
    <property type="entry name" value="HhH-GPD"/>
    <property type="match status" value="1"/>
</dbReference>
<keyword evidence="6" id="KW-0234">DNA repair</keyword>
<keyword evidence="9" id="KW-0511">Multifunctional enzyme</keyword>
<evidence type="ECO:0000256" key="4">
    <source>
        <dbReference type="ARBA" id="ARBA00022763"/>
    </source>
</evidence>
<dbReference type="EC" id="4.2.99.18" evidence="3"/>
<dbReference type="GO" id="GO:0034039">
    <property type="term" value="F:8-oxo-7,8-dihydroguanine DNA N-glycosylase activity"/>
    <property type="evidence" value="ECO:0007669"/>
    <property type="project" value="TreeGrafter"/>
</dbReference>
<evidence type="ECO:0000256" key="7">
    <source>
        <dbReference type="ARBA" id="ARBA00023239"/>
    </source>
</evidence>
<dbReference type="Proteomes" id="UP001168146">
    <property type="component" value="Unassembled WGS sequence"/>
</dbReference>
<keyword evidence="10" id="KW-0326">Glycosidase</keyword>
<dbReference type="InterPro" id="IPR023170">
    <property type="entry name" value="HhH_base_excis_C"/>
</dbReference>
<organism evidence="13 14">
    <name type="scientific">Friedmanniomyces endolithicus</name>
    <dbReference type="NCBI Taxonomy" id="329885"/>
    <lineage>
        <taxon>Eukaryota</taxon>
        <taxon>Fungi</taxon>
        <taxon>Dikarya</taxon>
        <taxon>Ascomycota</taxon>
        <taxon>Pezizomycotina</taxon>
        <taxon>Dothideomycetes</taxon>
        <taxon>Dothideomycetidae</taxon>
        <taxon>Mycosphaerellales</taxon>
        <taxon>Teratosphaeriaceae</taxon>
        <taxon>Friedmanniomyces</taxon>
    </lineage>
</organism>
<accession>A0AAN6FQE7</accession>
<dbReference type="Gene3D" id="3.30.310.40">
    <property type="match status" value="1"/>
</dbReference>
<dbReference type="PANTHER" id="PTHR10242">
    <property type="entry name" value="8-OXOGUANINE DNA GLYCOSYLASE"/>
    <property type="match status" value="1"/>
</dbReference>
<dbReference type="FunFam" id="1.10.1670.10:FF:000005">
    <property type="entry name" value="N-glycosylase/DNA lyase OGG1"/>
    <property type="match status" value="1"/>
</dbReference>
<dbReference type="SUPFAM" id="SSF48150">
    <property type="entry name" value="DNA-glycosylase"/>
    <property type="match status" value="1"/>
</dbReference>
<evidence type="ECO:0000313" key="13">
    <source>
        <dbReference type="EMBL" id="KAK0321403.1"/>
    </source>
</evidence>
<dbReference type="PANTHER" id="PTHR10242:SF2">
    <property type="entry name" value="N-GLYCOSYLASE_DNA LYASE"/>
    <property type="match status" value="1"/>
</dbReference>
<dbReference type="AlphaFoldDB" id="A0AAN6FQE7"/>
<dbReference type="GO" id="GO:0005634">
    <property type="term" value="C:nucleus"/>
    <property type="evidence" value="ECO:0007669"/>
    <property type="project" value="UniProtKB-SubCell"/>
</dbReference>
<dbReference type="CDD" id="cd00056">
    <property type="entry name" value="ENDO3c"/>
    <property type="match status" value="1"/>
</dbReference>
<dbReference type="InterPro" id="IPR011257">
    <property type="entry name" value="DNA_glycosylase"/>
</dbReference>
<keyword evidence="7 13" id="KW-0456">Lyase</keyword>
<protein>
    <recommendedName>
        <fullName evidence="3">DNA-(apurinic or apyrimidinic site) lyase</fullName>
        <ecNumber evidence="3">4.2.99.18</ecNumber>
    </recommendedName>
</protein>
<dbReference type="GO" id="GO:0006289">
    <property type="term" value="P:nucleotide-excision repair"/>
    <property type="evidence" value="ECO:0007669"/>
    <property type="project" value="InterPro"/>
</dbReference>
<dbReference type="GO" id="GO:0006285">
    <property type="term" value="P:base-excision repair, AP site formation"/>
    <property type="evidence" value="ECO:0007669"/>
    <property type="project" value="TreeGrafter"/>
</dbReference>
<feature type="domain" description="HhH-GPD" evidence="12">
    <location>
        <begin position="369"/>
        <end position="556"/>
    </location>
</feature>
<evidence type="ECO:0000313" key="14">
    <source>
        <dbReference type="Proteomes" id="UP001168146"/>
    </source>
</evidence>
<comment type="subcellular location">
    <subcellularLocation>
        <location evidence="1">Nucleus</location>
    </subcellularLocation>
</comment>
<dbReference type="SUPFAM" id="SSF55945">
    <property type="entry name" value="TATA-box binding protein-like"/>
    <property type="match status" value="1"/>
</dbReference>
<evidence type="ECO:0000256" key="5">
    <source>
        <dbReference type="ARBA" id="ARBA00022801"/>
    </source>
</evidence>
<sequence>MAVPSTVTTKDMSGVYVLNKTLSDSVQTLLKMQGVGFIVRQAVLYSTVTVTIKQHTGEDGKLHLDQKQVSTGGITNEEFRMLDWSWSETENRIWGKVKGRNRIGKVSELDNDFLKEGWAQDCIDEGIVETVSESLTNGWVATQIFGFADVDGLRKQVRRIVGRKGDQVERTRSKLRGRDWVGLLRLRRLLPSSRTSRVESRSHEPLYMQIHHTHLYLQHSHSMGGLNLAEWQKLPVSLTELCINTTLRCGQSFRWRKNDSGIWSMALHNRILCLHQDPEYLYYRSLPTIKLEAPLTPPSSQPPSLASETLTADDTLPLMQHYFNLTPNLTELYQQWSAADANFAKKAPKFTGVRILRQEAWEALVGFICSSNNNIVRIIQMIHKLCVNYGPLLGHFEGEPYHDFPEPQALAHDGVEAKLRALGFGYRAKYLHQTACMVTSKPVGWLDSLRNPEAPVLGTKPQPGGEWSAEGGEGYRAAHEQLLTLQGVGPKVADCVCLMGLGWGEAVPVDTHVWQIAQRDYKFGKGKHASLTKQTYDAVGAKFRSLWGQEAGWAHSVLFTADLRAFSERLVAKVEVKDEGTVVKTEEGMEGEEGVVKVEKVVEKSIKRERDGEESKMFEVEEKIVRKAKRRKKA</sequence>
<comment type="caution">
    <text evidence="13">The sequence shown here is derived from an EMBL/GenBank/DDBJ whole genome shotgun (WGS) entry which is preliminary data.</text>
</comment>
<dbReference type="InterPro" id="IPR052054">
    <property type="entry name" value="Oxidative_DNA_repair_enzyme"/>
</dbReference>
<dbReference type="GO" id="GO:0140078">
    <property type="term" value="F:class I DNA-(apurinic or apyrimidinic site) endonuclease activity"/>
    <property type="evidence" value="ECO:0007669"/>
    <property type="project" value="UniProtKB-EC"/>
</dbReference>
<evidence type="ECO:0000256" key="11">
    <source>
        <dbReference type="ARBA" id="ARBA00044632"/>
    </source>
</evidence>
<evidence type="ECO:0000259" key="12">
    <source>
        <dbReference type="SMART" id="SM00478"/>
    </source>
</evidence>
<evidence type="ECO:0000256" key="8">
    <source>
        <dbReference type="ARBA" id="ARBA00023242"/>
    </source>
</evidence>
<keyword evidence="8" id="KW-0539">Nucleus</keyword>
<dbReference type="GO" id="GO:0003684">
    <property type="term" value="F:damaged DNA binding"/>
    <property type="evidence" value="ECO:0007669"/>
    <property type="project" value="InterPro"/>
</dbReference>
<gene>
    <name evidence="13" type="primary">OGG1_1</name>
    <name evidence="13" type="ORF">LTR82_007371</name>
</gene>
<evidence type="ECO:0000256" key="9">
    <source>
        <dbReference type="ARBA" id="ARBA00023268"/>
    </source>
</evidence>
<dbReference type="SMART" id="SM00478">
    <property type="entry name" value="ENDO3c"/>
    <property type="match status" value="1"/>
</dbReference>